<accession>E2A0P9</accession>
<name>E2A0P9_CAMFO</name>
<dbReference type="InParanoid" id="E2A0P9"/>
<keyword evidence="3" id="KW-1185">Reference proteome</keyword>
<evidence type="ECO:0000313" key="3">
    <source>
        <dbReference type="Proteomes" id="UP000000311"/>
    </source>
</evidence>
<proteinExistence type="predicted"/>
<feature type="region of interest" description="Disordered" evidence="1">
    <location>
        <begin position="1"/>
        <end position="50"/>
    </location>
</feature>
<feature type="compositionally biased region" description="Basic and acidic residues" evidence="1">
    <location>
        <begin position="12"/>
        <end position="24"/>
    </location>
</feature>
<evidence type="ECO:0000256" key="1">
    <source>
        <dbReference type="SAM" id="MobiDB-lite"/>
    </source>
</evidence>
<feature type="region of interest" description="Disordered" evidence="1">
    <location>
        <begin position="82"/>
        <end position="127"/>
    </location>
</feature>
<feature type="region of interest" description="Disordered" evidence="1">
    <location>
        <begin position="248"/>
        <end position="286"/>
    </location>
</feature>
<evidence type="ECO:0000313" key="2">
    <source>
        <dbReference type="EMBL" id="EFN72952.1"/>
    </source>
</evidence>
<sequence length="286" mass="32105">MLDSRAQKKREKKGEKERKRERGGPRQFAGSRLKKPKFRRDKASDQRDGANYIHGRRIEFSESDVRRDRIFREHVFAGDCGSRRDAGSVGVSRPCATGSGRANTETNPRHHHQPVSIHPSTHPLPPSTMPHPLLRRRRRRFHHHIIVTTTTTTTLPLPALFREPSDSLPFTRYPSPPPVPPSAVLVDGELHFLLLSSMPLYPPPPPPPAPPRARLPWQIPRDSVTRTNIRRGPKKGTTLASLSVMSKRGGTKGTYFTSARRYQDGPNPQGRLLAGRNPQLNSVGEA</sequence>
<organism evidence="3">
    <name type="scientific">Camponotus floridanus</name>
    <name type="common">Florida carpenter ant</name>
    <dbReference type="NCBI Taxonomy" id="104421"/>
    <lineage>
        <taxon>Eukaryota</taxon>
        <taxon>Metazoa</taxon>
        <taxon>Ecdysozoa</taxon>
        <taxon>Arthropoda</taxon>
        <taxon>Hexapoda</taxon>
        <taxon>Insecta</taxon>
        <taxon>Pterygota</taxon>
        <taxon>Neoptera</taxon>
        <taxon>Endopterygota</taxon>
        <taxon>Hymenoptera</taxon>
        <taxon>Apocrita</taxon>
        <taxon>Aculeata</taxon>
        <taxon>Formicoidea</taxon>
        <taxon>Formicidae</taxon>
        <taxon>Formicinae</taxon>
        <taxon>Camponotus</taxon>
    </lineage>
</organism>
<dbReference type="EMBL" id="GL435626">
    <property type="protein sequence ID" value="EFN72952.1"/>
    <property type="molecule type" value="Genomic_DNA"/>
</dbReference>
<dbReference type="Proteomes" id="UP000000311">
    <property type="component" value="Unassembled WGS sequence"/>
</dbReference>
<reference evidence="2 3" key="1">
    <citation type="journal article" date="2010" name="Science">
        <title>Genomic comparison of the ants Camponotus floridanus and Harpegnathos saltator.</title>
        <authorList>
            <person name="Bonasio R."/>
            <person name="Zhang G."/>
            <person name="Ye C."/>
            <person name="Mutti N.S."/>
            <person name="Fang X."/>
            <person name="Qin N."/>
            <person name="Donahue G."/>
            <person name="Yang P."/>
            <person name="Li Q."/>
            <person name="Li C."/>
            <person name="Zhang P."/>
            <person name="Huang Z."/>
            <person name="Berger S.L."/>
            <person name="Reinberg D."/>
            <person name="Wang J."/>
            <person name="Liebig J."/>
        </authorList>
    </citation>
    <scope>NUCLEOTIDE SEQUENCE [LARGE SCALE GENOMIC DNA]</scope>
    <source>
        <strain evidence="3">C129</strain>
    </source>
</reference>
<gene>
    <name evidence="2" type="ORF">EAG_11244</name>
</gene>
<protein>
    <submittedName>
        <fullName evidence="2">Uncharacterized protein</fullName>
    </submittedName>
</protein>
<dbReference type="AlphaFoldDB" id="E2A0P9"/>